<organism evidence="2 3">
    <name type="scientific">Tetrahymena thermophila (strain SB210)</name>
    <dbReference type="NCBI Taxonomy" id="312017"/>
    <lineage>
        <taxon>Eukaryota</taxon>
        <taxon>Sar</taxon>
        <taxon>Alveolata</taxon>
        <taxon>Ciliophora</taxon>
        <taxon>Intramacronucleata</taxon>
        <taxon>Oligohymenophorea</taxon>
        <taxon>Hymenostomatida</taxon>
        <taxon>Tetrahymenina</taxon>
        <taxon>Tetrahymenidae</taxon>
        <taxon>Tetrahymena</taxon>
    </lineage>
</organism>
<proteinExistence type="predicted"/>
<accession>Q23D56</accession>
<feature type="compositionally biased region" description="Polar residues" evidence="1">
    <location>
        <begin position="1"/>
        <end position="11"/>
    </location>
</feature>
<gene>
    <name evidence="2" type="ORF">TTHERM_00049350</name>
</gene>
<reference evidence="3" key="1">
    <citation type="journal article" date="2006" name="PLoS Biol.">
        <title>Macronuclear genome sequence of the ciliate Tetrahymena thermophila, a model eukaryote.</title>
        <authorList>
            <person name="Eisen J.A."/>
            <person name="Coyne R.S."/>
            <person name="Wu M."/>
            <person name="Wu D."/>
            <person name="Thiagarajan M."/>
            <person name="Wortman J.R."/>
            <person name="Badger J.H."/>
            <person name="Ren Q."/>
            <person name="Amedeo P."/>
            <person name="Jones K.M."/>
            <person name="Tallon L.J."/>
            <person name="Delcher A.L."/>
            <person name="Salzberg S.L."/>
            <person name="Silva J.C."/>
            <person name="Haas B.J."/>
            <person name="Majoros W.H."/>
            <person name="Farzad M."/>
            <person name="Carlton J.M."/>
            <person name="Smith R.K. Jr."/>
            <person name="Garg J."/>
            <person name="Pearlman R.E."/>
            <person name="Karrer K.M."/>
            <person name="Sun L."/>
            <person name="Manning G."/>
            <person name="Elde N.C."/>
            <person name="Turkewitz A.P."/>
            <person name="Asai D.J."/>
            <person name="Wilkes D.E."/>
            <person name="Wang Y."/>
            <person name="Cai H."/>
            <person name="Collins K."/>
            <person name="Stewart B.A."/>
            <person name="Lee S.R."/>
            <person name="Wilamowska K."/>
            <person name="Weinberg Z."/>
            <person name="Ruzzo W.L."/>
            <person name="Wloga D."/>
            <person name="Gaertig J."/>
            <person name="Frankel J."/>
            <person name="Tsao C.-C."/>
            <person name="Gorovsky M.A."/>
            <person name="Keeling P.J."/>
            <person name="Waller R.F."/>
            <person name="Patron N.J."/>
            <person name="Cherry J.M."/>
            <person name="Stover N.A."/>
            <person name="Krieger C.J."/>
            <person name="del Toro C."/>
            <person name="Ryder H.F."/>
            <person name="Williamson S.C."/>
            <person name="Barbeau R.A."/>
            <person name="Hamilton E.P."/>
            <person name="Orias E."/>
        </authorList>
    </citation>
    <scope>NUCLEOTIDE SEQUENCE [LARGE SCALE GENOMIC DNA]</scope>
    <source>
        <strain evidence="3">SB210</strain>
    </source>
</reference>
<sequence length="398" mass="46121">MSQSNEQLTQENIDDNKVLITQKEDENEVKHSFDQGNHQDTMDNEISNIQQEIYESILASDNTKQAQQSLLSNEQHSSQTTNNKARHLRDAKQIQKPISTHSFDIQNQSSLSQTSKKKKNSVMTQIDQIQEQEQVVAPFIPKPPLVNHIPITQSSPSLRIYNGGKKKRIKSDKEELQFFRSPYHEKKYLGNKIYPPEPIKIQELPDSAQDLFTYKPHINNPNQQHKSNKGSIFEESKSVDIQFVEYISSPIVVKNSFINNPNCMHNLVNKKNLRQTNNTNFVFQRTINLQENRKNIFTQAQLIQKKNNFKSRSQIFQPPQLETILQNKIIVKQQIKEHEKNVFKVKGQNQIRFSNQGLSNLKAQSQIKLPSFAQSLESMNNFSIAKNNLIKYVNQIKL</sequence>
<dbReference type="GeneID" id="7830981"/>
<dbReference type="InParanoid" id="Q23D56"/>
<feature type="region of interest" description="Disordered" evidence="1">
    <location>
        <begin position="64"/>
        <end position="119"/>
    </location>
</feature>
<dbReference type="RefSeq" id="XP_001014830.2">
    <property type="nucleotide sequence ID" value="XM_001014830.2"/>
</dbReference>
<feature type="compositionally biased region" description="Basic and acidic residues" evidence="1">
    <location>
        <begin position="14"/>
        <end position="33"/>
    </location>
</feature>
<keyword evidence="3" id="KW-1185">Reference proteome</keyword>
<feature type="compositionally biased region" description="Polar residues" evidence="1">
    <location>
        <begin position="96"/>
        <end position="105"/>
    </location>
</feature>
<dbReference type="HOGENOM" id="CLU_788688_0_0_1"/>
<evidence type="ECO:0000313" key="2">
    <source>
        <dbReference type="EMBL" id="EAR94602.2"/>
    </source>
</evidence>
<evidence type="ECO:0000313" key="3">
    <source>
        <dbReference type="Proteomes" id="UP000009168"/>
    </source>
</evidence>
<feature type="region of interest" description="Disordered" evidence="1">
    <location>
        <begin position="1"/>
        <end position="48"/>
    </location>
</feature>
<feature type="compositionally biased region" description="Polar residues" evidence="1">
    <location>
        <begin position="64"/>
        <end position="83"/>
    </location>
</feature>
<dbReference type="Proteomes" id="UP000009168">
    <property type="component" value="Unassembled WGS sequence"/>
</dbReference>
<dbReference type="AlphaFoldDB" id="Q23D56"/>
<evidence type="ECO:0000256" key="1">
    <source>
        <dbReference type="SAM" id="MobiDB-lite"/>
    </source>
</evidence>
<dbReference type="EMBL" id="GG662712">
    <property type="protein sequence ID" value="EAR94602.2"/>
    <property type="molecule type" value="Genomic_DNA"/>
</dbReference>
<protein>
    <submittedName>
        <fullName evidence="2">Uncharacterized protein</fullName>
    </submittedName>
</protein>
<feature type="compositionally biased region" description="Polar residues" evidence="1">
    <location>
        <begin position="34"/>
        <end position="48"/>
    </location>
</feature>
<name>Q23D56_TETTS</name>
<dbReference type="KEGG" id="tet:TTHERM_00049350"/>